<dbReference type="Pfam" id="PF13558">
    <property type="entry name" value="SbcC_Walker_B"/>
    <property type="match status" value="1"/>
</dbReference>
<evidence type="ECO:0000313" key="32">
    <source>
        <dbReference type="Proteomes" id="UP000548278"/>
    </source>
</evidence>
<dbReference type="Proteomes" id="UP000533021">
    <property type="component" value="Unassembled WGS sequence"/>
</dbReference>
<gene>
    <name evidence="20" type="primary">sbcc</name>
    <name evidence="8" type="ORF">A8L61_07550</name>
    <name evidence="10" type="ORF">AB917_02835</name>
    <name evidence="6" type="ORF">ART25_05980</name>
    <name evidence="5" type="ORF">ARY78_05360</name>
    <name evidence="9" type="ORF">CA369_10505</name>
    <name evidence="12" type="ORF">D4920_00610</name>
    <name evidence="11" type="ORF">D4B11_04890</name>
    <name evidence="13" type="ORF">D5N24_02580</name>
    <name evidence="19" type="ORF">DCK61_08700</name>
    <name evidence="20" type="ORF">DYZ80_01739</name>
    <name evidence="7" type="ORF">E1W56_03840</name>
    <name evidence="14" type="ORF">E5F58_08465</name>
    <name evidence="15" type="ORF">F6515_01910</name>
    <name evidence="17" type="ORF">GI949_02815</name>
    <name evidence="16" type="ORF">GYR60_13065</name>
    <name evidence="18" type="ORF">HQN34_002012</name>
</gene>
<evidence type="ECO:0000313" key="35">
    <source>
        <dbReference type="Proteomes" id="UP000843775"/>
    </source>
</evidence>
<dbReference type="EMBL" id="AABDGJ010000002">
    <property type="protein sequence ID" value="EAG6989516.1"/>
    <property type="molecule type" value="Genomic_DNA"/>
</dbReference>
<evidence type="ECO:0000313" key="11">
    <source>
        <dbReference type="EMBL" id="EAG9519096.1"/>
    </source>
</evidence>
<evidence type="ECO:0000313" key="18">
    <source>
        <dbReference type="EMBL" id="HAJ9593788.1"/>
    </source>
</evidence>
<dbReference type="Proteomes" id="UP000527632">
    <property type="component" value="Unassembled WGS sequence"/>
</dbReference>
<evidence type="ECO:0000313" key="19">
    <source>
        <dbReference type="EMBL" id="KAA9448938.1"/>
    </source>
</evidence>
<evidence type="ECO:0000313" key="13">
    <source>
        <dbReference type="EMBL" id="EAH3293270.1"/>
    </source>
</evidence>
<evidence type="ECO:0000313" key="31">
    <source>
        <dbReference type="Proteomes" id="UP000546397"/>
    </source>
</evidence>
<protein>
    <recommendedName>
        <fullName evidence="3">Nuclease SbcCD subunit C</fullName>
    </recommendedName>
</protein>
<evidence type="ECO:0000256" key="1">
    <source>
        <dbReference type="ARBA" id="ARBA00006930"/>
    </source>
</evidence>
<dbReference type="EMBL" id="QXLS01000003">
    <property type="protein sequence ID" value="RKA08546.1"/>
    <property type="molecule type" value="Genomic_DNA"/>
</dbReference>
<evidence type="ECO:0000313" key="27">
    <source>
        <dbReference type="Proteomes" id="UP000527632"/>
    </source>
</evidence>
<reference evidence="29 30" key="7">
    <citation type="submission" date="2019-04" db="EMBL/GenBank/DDBJ databases">
        <authorList>
            <person name="Ashton P.M."/>
            <person name="Dallman T."/>
            <person name="Nair S."/>
            <person name="De Pinna E."/>
            <person name="Peters T."/>
            <person name="Grant K."/>
        </authorList>
    </citation>
    <scope>NUCLEOTIDE SEQUENCE [LARGE SCALE GENOMIC DNA]</scope>
    <source>
        <strain evidence="12 30">282333</strain>
        <strain evidence="13 29">282352</strain>
        <strain evidence="11 31">289003</strain>
        <strain evidence="7">RL15000286</strain>
    </source>
</reference>
<dbReference type="SUPFAM" id="SSF52540">
    <property type="entry name" value="P-loop containing nucleoside triphosphate hydrolases"/>
    <property type="match status" value="2"/>
</dbReference>
<proteinExistence type="inferred from homology"/>
<evidence type="ECO:0000313" key="6">
    <source>
        <dbReference type="EMBL" id="EAE1338446.1"/>
    </source>
</evidence>
<dbReference type="Proteomes" id="UP000548278">
    <property type="component" value="Unassembled WGS sequence"/>
</dbReference>
<evidence type="ECO:0000313" key="14">
    <source>
        <dbReference type="EMBL" id="EAH4242010.1"/>
    </source>
</evidence>
<reference evidence="19 25" key="3">
    <citation type="submission" date="2018-04" db="EMBL/GenBank/DDBJ databases">
        <title>Genome Analysis of a Prevalent Clone of Listeria monocytogenes Sequence Type 87 in China.</title>
        <authorList>
            <person name="Wang Y."/>
        </authorList>
    </citation>
    <scope>NUCLEOTIDE SEQUENCE [LARGE SCALE GENOMIC DNA]</scope>
    <source>
        <strain evidence="19 25">ICDC_LM1523</strain>
    </source>
</reference>
<evidence type="ECO:0000313" key="33">
    <source>
        <dbReference type="Proteomes" id="UP000840197"/>
    </source>
</evidence>
<dbReference type="RefSeq" id="WP_003727339.1">
    <property type="nucleotide sequence ID" value="NC_021825.2"/>
</dbReference>
<evidence type="ECO:0000313" key="34">
    <source>
        <dbReference type="Proteomes" id="UP000843503"/>
    </source>
</evidence>
<dbReference type="Proteomes" id="UP000379076">
    <property type="component" value="Unassembled WGS sequence"/>
</dbReference>
<reference evidence="8 22" key="4">
    <citation type="submission" date="2018-06" db="EMBL/GenBank/DDBJ databases">
        <authorList>
            <consortium name="PulseNet: The National Subtyping Network for Foodborne Disease Surveillance"/>
            <person name="Tarr C.L."/>
            <person name="Trees E."/>
            <person name="Katz L.S."/>
            <person name="Carleton-Romer H.A."/>
            <person name="Stroika S."/>
            <person name="Kucerova Z."/>
            <person name="Roache K.F."/>
            <person name="Sabol A.L."/>
            <person name="Besser J."/>
            <person name="Gerner-Smidt P."/>
        </authorList>
    </citation>
    <scope>NUCLEOTIDE SEQUENCE [LARGE SCALE GENOMIC DNA]</scope>
    <source>
        <strain evidence="8 22">PNUSAL002180</strain>
        <strain evidence="15 26">PNUSAL005692</strain>
    </source>
</reference>
<sequence>MRPIKLTMQAFGAYAKKEVIDFEKLGTEQIFVISGKTGAGKSTIFDAISFAIFGKANTFDRESFSMRSHFATDKEITEVTLAFRLKDKIYQISRIPQQEIAKQRGNGTTTSPQKAELYELIGDEMKLLASSVRDVNAKMEELIQLNVDQFRQILMIPQGEFRELLVSDSKEKEVILQRLAHTAYYEKVENLLWEKQKQAEILVVEARKKVAELAELSLPDGEVSGKTTSEISVLQNEAIQKEQAILTELENKLSIIRKQTSEAVEKVTLAKEQLLDWQNLDKYTEEVATLEAEKDFYQTMEVRMEAAKRASNLQSQDALCIRLKEQLETAEQTEKQVALEAEQVKAQFSHAKKQKEALAEKEAELEINKRTLFQLEEMEPKILELETVLIQKRRAELDWKKTTTLLEKIIDKEQKIATELQSVEARLAEINKAELMYLEVINKRTTLEARIEKEQELVNKRIKMEEWDAAKQTEEQTLAQLLIEKAEMERTIKQEETKLEKEQAATIAAHLHEGDACPVCGSQSHPVLAKFGETADLETLEIAKAKLQEKQLVITTTEKAISQLEWQLNEWADMKEQSLAEIQQTLAENIQLATNLREQITQLQSEVAQKETVQATLESLKNRQNETLTEKNKMALEVEKLHQQVQLTEGKRTYLEQSIPDELRDKAVFDNKMKELSSKIETHIKQAEQIDALFRQAEKETTRLESTLHSAQKTTVDAKEALQVQREIFKEAMKQNDFLSYDAYKQALLSVEELKNLEEKLAEYERKRHLAVSRQADLKEKLQNKQKPNMEQLEFIMKEKQLELSQSEENTMKQREFVAKRKELVENYQNSIQAVEQAEENYADIGLLADAARGKNARRLTFERYILAMFLDTIIHRANHRLSKMTSGRFELQRKMEKAKGNVQSGLELEVFDEYTGLTRHVKTLSGGESFKTSLALALSLAEVVQEMAGGISLETMFIDEGFGTLDPESLEAAVECLLETQENGRLVGIISHVPELKERISARLEVTATNHGSTTKFITASS</sequence>
<evidence type="ECO:0000313" key="22">
    <source>
        <dbReference type="Proteomes" id="UP000358545"/>
    </source>
</evidence>
<feature type="coiled-coil region" evidence="4">
    <location>
        <begin position="579"/>
        <end position="630"/>
    </location>
</feature>
<evidence type="ECO:0000256" key="2">
    <source>
        <dbReference type="ARBA" id="ARBA00011322"/>
    </source>
</evidence>
<feature type="coiled-coil region" evidence="4">
    <location>
        <begin position="464"/>
        <end position="505"/>
    </location>
</feature>
<dbReference type="KEGG" id="lmok:CQ02_08420"/>
<dbReference type="Proteomes" id="UP000358545">
    <property type="component" value="Unassembled WGS sequence"/>
</dbReference>
<dbReference type="Proteomes" id="UP000840197">
    <property type="component" value="Unassembled WGS sequence"/>
</dbReference>
<accession>A0A0B8R3J6</accession>
<dbReference type="EMBL" id="AABEMN010000005">
    <property type="protein sequence ID" value="EAG9519096.1"/>
    <property type="molecule type" value="Genomic_DNA"/>
</dbReference>
<dbReference type="Proteomes" id="UP000843775">
    <property type="component" value="Unassembled WGS sequence"/>
</dbReference>
<dbReference type="AlphaFoldDB" id="A0A0B8R3J6"/>
<comment type="caution">
    <text evidence="8">The sequence shown here is derived from an EMBL/GenBank/DDBJ whole genome shotgun (WGS) entry which is preliminary data.</text>
</comment>
<evidence type="ECO:0000313" key="5">
    <source>
        <dbReference type="EMBL" id="EAC5549862.1"/>
    </source>
</evidence>
<evidence type="ECO:0000313" key="28">
    <source>
        <dbReference type="Proteomes" id="UP000528151"/>
    </source>
</evidence>
<evidence type="ECO:0000313" key="29">
    <source>
        <dbReference type="Proteomes" id="UP000530452"/>
    </source>
</evidence>
<dbReference type="EMBL" id="AABGHY010000002">
    <property type="protein sequence ID" value="EAH3293270.1"/>
    <property type="molecule type" value="Genomic_DNA"/>
</dbReference>
<evidence type="ECO:0000313" key="26">
    <source>
        <dbReference type="Proteomes" id="UP000489121"/>
    </source>
</evidence>
<feature type="coiled-coil region" evidence="4">
    <location>
        <begin position="239"/>
        <end position="378"/>
    </location>
</feature>
<evidence type="ECO:0000256" key="3">
    <source>
        <dbReference type="ARBA" id="ARBA00013368"/>
    </source>
</evidence>
<dbReference type="EMBL" id="AABFVG010000001">
    <property type="protein sequence ID" value="EAH2280560.1"/>
    <property type="molecule type" value="Genomic_DNA"/>
</dbReference>
<dbReference type="Proteomes" id="UP000843503">
    <property type="component" value="Unassembled WGS sequence"/>
</dbReference>
<dbReference type="EMBL" id="DAAJZA010000002">
    <property type="protein sequence ID" value="HAC1753891.1"/>
    <property type="molecule type" value="Genomic_DNA"/>
</dbReference>
<reference evidence="20 21" key="1">
    <citation type="journal article" date="2018" name="BMC Genomics">
        <title>Genes significantly associated with lineage II food isolates of Listeria monocytogenes.</title>
        <authorList>
            <person name="Pirone-Davies C."/>
            <person name="Chen Y."/>
            <person name="Pightling A."/>
            <person name="Ryan G."/>
            <person name="Wang Y."/>
            <person name="Yao K."/>
            <person name="Hoffmann M."/>
            <person name="Allard M.W."/>
        </authorList>
    </citation>
    <scope>NUCLEOTIDE SEQUENCE [LARGE SCALE GENOMIC DNA]</scope>
    <source>
        <strain evidence="20 21">PNUSAL000550</strain>
    </source>
</reference>
<reference evidence="33 34" key="2">
    <citation type="journal article" date="2018" name="Genome Biol.">
        <title>SKESA: strategic k-mer extension for scrupulous assemblies.</title>
        <authorList>
            <person name="Souvorov A."/>
            <person name="Agarwala R."/>
            <person name="Lipman D.J."/>
        </authorList>
    </citation>
    <scope>NUCLEOTIDE SEQUENCE [LARGE SCALE GENOMIC DNA]</scope>
    <source>
        <strain evidence="18">2017-325981-023-01</strain>
        <strain evidence="16 33">CFIAFB20130012</strain>
        <strain evidence="17 35">DMG1500109</strain>
    </source>
</reference>
<dbReference type="PANTHER" id="PTHR32114:SF2">
    <property type="entry name" value="ABC TRANSPORTER ABCH.3"/>
    <property type="match status" value="1"/>
</dbReference>
<dbReference type="Proteomes" id="UP000365297">
    <property type="component" value="Unassembled WGS sequence"/>
</dbReference>
<evidence type="ECO:0000313" key="21">
    <source>
        <dbReference type="Proteomes" id="UP000272537"/>
    </source>
</evidence>
<comment type="subunit">
    <text evidence="2">Heterodimer of SbcC and SbcD.</text>
</comment>
<dbReference type="EMBL" id="AAAIXK010000002">
    <property type="protein sequence ID" value="EAC5549862.1"/>
    <property type="molecule type" value="Genomic_DNA"/>
</dbReference>
<dbReference type="PANTHER" id="PTHR32114">
    <property type="entry name" value="ABC TRANSPORTER ABCH.3"/>
    <property type="match status" value="1"/>
</dbReference>
<reference evidence="10 32" key="6">
    <citation type="submission" date="2019-04" db="EMBL/GenBank/DDBJ databases">
        <authorList>
            <consortium name="GenomeTrakr network: Whole genome sequencing for foodborne pathogen traceback"/>
        </authorList>
    </citation>
    <scope>NUCLEOTIDE SEQUENCE [LARGE SCALE GENOMIC DNA]</scope>
    <source>
        <strain evidence="10 32">CFSAN004300</strain>
    </source>
</reference>
<feature type="coiled-coil region" evidence="4">
    <location>
        <begin position="680"/>
        <end position="714"/>
    </location>
</feature>
<dbReference type="EMBL" id="AABGUK010000003">
    <property type="protein sequence ID" value="EAH4242010.1"/>
    <property type="molecule type" value="Genomic_DNA"/>
</dbReference>
<evidence type="ECO:0000313" key="16">
    <source>
        <dbReference type="EMBL" id="HAB8399453.1"/>
    </source>
</evidence>
<evidence type="ECO:0000313" key="7">
    <source>
        <dbReference type="EMBL" id="EAE4941168.1"/>
    </source>
</evidence>
<evidence type="ECO:0000313" key="23">
    <source>
        <dbReference type="Proteomes" id="UP000365297"/>
    </source>
</evidence>
<dbReference type="EMBL" id="AABBZO010000011">
    <property type="protein sequence ID" value="EAG4462719.1"/>
    <property type="molecule type" value="Genomic_DNA"/>
</dbReference>
<evidence type="ECO:0000313" key="25">
    <source>
        <dbReference type="Proteomes" id="UP000460224"/>
    </source>
</evidence>
<dbReference type="Proteomes" id="UP000489121">
    <property type="component" value="Unassembled WGS sequence"/>
</dbReference>
<evidence type="ECO:0000313" key="15">
    <source>
        <dbReference type="EMBL" id="ECY9781742.1"/>
    </source>
</evidence>
<evidence type="ECO:0000256" key="4">
    <source>
        <dbReference type="SAM" id="Coils"/>
    </source>
</evidence>
<evidence type="ECO:0000313" key="10">
    <source>
        <dbReference type="EMBL" id="EAG6989516.1"/>
    </source>
</evidence>
<dbReference type="EMBL" id="DAAIHR010000014">
    <property type="protein sequence ID" value="HAB8399453.1"/>
    <property type="molecule type" value="Genomic_DNA"/>
</dbReference>
<reference evidence="16" key="8">
    <citation type="submission" date="2020-01" db="EMBL/GenBank/DDBJ databases">
        <authorList>
            <consortium name="NCBI Pathogen Detection Project"/>
        </authorList>
    </citation>
    <scope>NUCLEOTIDE SEQUENCE</scope>
    <source>
        <strain evidence="18">2017-325981-023-01</strain>
        <strain evidence="16">CFIAFB20130012</strain>
        <strain evidence="17">DMG1500109</strain>
    </source>
</reference>
<dbReference type="InterPro" id="IPR027417">
    <property type="entry name" value="P-loop_NTPase"/>
</dbReference>
<name>A0A0B8R3J6_LISMN</name>
<evidence type="ECO:0000313" key="12">
    <source>
        <dbReference type="EMBL" id="EAH2280560.1"/>
    </source>
</evidence>
<dbReference type="Proteomes" id="UP000528151">
    <property type="component" value="Unassembled WGS sequence"/>
</dbReference>
<dbReference type="Proteomes" id="UP000460224">
    <property type="component" value="Unassembled WGS sequence"/>
</dbReference>
<dbReference type="Gene3D" id="3.40.50.300">
    <property type="entry name" value="P-loop containing nucleotide triphosphate hydrolases"/>
    <property type="match status" value="2"/>
</dbReference>
<dbReference type="Proteomes" id="UP000272537">
    <property type="component" value="Unassembled WGS sequence"/>
</dbReference>
<dbReference type="Proteomes" id="UP000530452">
    <property type="component" value="Unassembled WGS sequence"/>
</dbReference>
<dbReference type="EMBL" id="QDAY01000003">
    <property type="protein sequence ID" value="KAA9448938.1"/>
    <property type="molecule type" value="Genomic_DNA"/>
</dbReference>
<dbReference type="EMBL" id="AAASLB010000002">
    <property type="protein sequence ID" value="EAE4941168.1"/>
    <property type="molecule type" value="Genomic_DNA"/>
</dbReference>
<dbReference type="EMBL" id="AABAGT010000009">
    <property type="protein sequence ID" value="EAG0867138.1"/>
    <property type="molecule type" value="Genomic_DNA"/>
</dbReference>
<evidence type="ECO:0000313" key="8">
    <source>
        <dbReference type="EMBL" id="EAG0867138.1"/>
    </source>
</evidence>
<dbReference type="EMBL" id="DABJAN010000004">
    <property type="protein sequence ID" value="HAJ9593788.1"/>
    <property type="molecule type" value="Genomic_DNA"/>
</dbReference>
<feature type="coiled-coil region" evidence="4">
    <location>
        <begin position="747"/>
        <end position="841"/>
    </location>
</feature>
<dbReference type="Proteomes" id="UP000546397">
    <property type="component" value="Unassembled WGS sequence"/>
</dbReference>
<dbReference type="EMBL" id="AAAQQZ010000003">
    <property type="protein sequence ID" value="EAE1338446.1"/>
    <property type="molecule type" value="Genomic_DNA"/>
</dbReference>
<evidence type="ECO:0000313" key="20">
    <source>
        <dbReference type="EMBL" id="RKA08546.1"/>
    </source>
</evidence>
<evidence type="ECO:0000313" key="30">
    <source>
        <dbReference type="Proteomes" id="UP000533021"/>
    </source>
</evidence>
<dbReference type="EMBL" id="AALGDA010000003">
    <property type="protein sequence ID" value="ECY9781742.1"/>
    <property type="molecule type" value="Genomic_DNA"/>
</dbReference>
<comment type="similarity">
    <text evidence="1">Belongs to the SMC family. SbcC subfamily.</text>
</comment>
<organism evidence="8 22">
    <name type="scientific">Listeria monocytogenes</name>
    <dbReference type="NCBI Taxonomy" id="1639"/>
    <lineage>
        <taxon>Bacteria</taxon>
        <taxon>Bacillati</taxon>
        <taxon>Bacillota</taxon>
        <taxon>Bacilli</taxon>
        <taxon>Bacillales</taxon>
        <taxon>Listeriaceae</taxon>
        <taxon>Listeria</taxon>
    </lineage>
</organism>
<keyword evidence="4" id="KW-0175">Coiled coil</keyword>
<evidence type="ECO:0000313" key="9">
    <source>
        <dbReference type="EMBL" id="EAG4462719.1"/>
    </source>
</evidence>
<dbReference type="Proteomes" id="UP000393182">
    <property type="component" value="Unassembled WGS sequence"/>
</dbReference>
<reference evidence="23 24" key="5">
    <citation type="submission" date="2018-06" db="EMBL/GenBank/DDBJ databases">
        <authorList>
            <consortium name="GenomeTrakr: Next Generation Sequencing Network for Food Pathogen Tracability"/>
        </authorList>
    </citation>
    <scope>NUCLEOTIDE SEQUENCE [LARGE SCALE GENOMIC DNA]</scope>
    <source>
        <strain evidence="9 28">CFSAN063727</strain>
        <strain evidence="6 24">FDA00006494</strain>
        <strain evidence="5 23">FDA00007096</strain>
        <strain evidence="14 27">LS1344</strain>
    </source>
</reference>
<evidence type="ECO:0000313" key="17">
    <source>
        <dbReference type="EMBL" id="HAC1753891.1"/>
    </source>
</evidence>
<evidence type="ECO:0000313" key="24">
    <source>
        <dbReference type="Proteomes" id="UP000379076"/>
    </source>
</evidence>